<dbReference type="RefSeq" id="WP_188857354.1">
    <property type="nucleotide sequence ID" value="NZ_BMOS01000014.1"/>
</dbReference>
<name>A0A917XYE6_9BACI</name>
<dbReference type="EMBL" id="BMOS01000014">
    <property type="protein sequence ID" value="GGN59361.1"/>
    <property type="molecule type" value="Genomic_DNA"/>
</dbReference>
<dbReference type="AlphaFoldDB" id="A0A917XYE6"/>
<accession>A0A917XYE6</accession>
<sequence length="51" mass="6020">MKPIEYKKLENELAGLLLKFQGDNNIPEEWLLRMLLENAQKSTVRFKGWGE</sequence>
<comment type="caution">
    <text evidence="1">The sequence shown here is derived from an EMBL/GenBank/DDBJ whole genome shotgun (WGS) entry which is preliminary data.</text>
</comment>
<reference evidence="1" key="2">
    <citation type="submission" date="2020-09" db="EMBL/GenBank/DDBJ databases">
        <authorList>
            <person name="Sun Q."/>
            <person name="Ohkuma M."/>
        </authorList>
    </citation>
    <scope>NUCLEOTIDE SEQUENCE</scope>
    <source>
        <strain evidence="1">JCM 17251</strain>
    </source>
</reference>
<organism evidence="1 2">
    <name type="scientific">Oceanobacillus indicireducens</name>
    <dbReference type="NCBI Taxonomy" id="1004261"/>
    <lineage>
        <taxon>Bacteria</taxon>
        <taxon>Bacillati</taxon>
        <taxon>Bacillota</taxon>
        <taxon>Bacilli</taxon>
        <taxon>Bacillales</taxon>
        <taxon>Bacillaceae</taxon>
        <taxon>Oceanobacillus</taxon>
    </lineage>
</organism>
<dbReference type="Proteomes" id="UP000624041">
    <property type="component" value="Unassembled WGS sequence"/>
</dbReference>
<protein>
    <submittedName>
        <fullName evidence="1">Uncharacterized protein</fullName>
    </submittedName>
</protein>
<reference evidence="1" key="1">
    <citation type="journal article" date="2014" name="Int. J. Syst. Evol. Microbiol.">
        <title>Complete genome sequence of Corynebacterium casei LMG S-19264T (=DSM 44701T), isolated from a smear-ripened cheese.</title>
        <authorList>
            <consortium name="US DOE Joint Genome Institute (JGI-PGF)"/>
            <person name="Walter F."/>
            <person name="Albersmeier A."/>
            <person name="Kalinowski J."/>
            <person name="Ruckert C."/>
        </authorList>
    </citation>
    <scope>NUCLEOTIDE SEQUENCE</scope>
    <source>
        <strain evidence="1">JCM 17251</strain>
    </source>
</reference>
<evidence type="ECO:0000313" key="1">
    <source>
        <dbReference type="EMBL" id="GGN59361.1"/>
    </source>
</evidence>
<proteinExistence type="predicted"/>
<gene>
    <name evidence="1" type="ORF">GCM10007971_22400</name>
</gene>
<keyword evidence="2" id="KW-1185">Reference proteome</keyword>
<evidence type="ECO:0000313" key="2">
    <source>
        <dbReference type="Proteomes" id="UP000624041"/>
    </source>
</evidence>